<dbReference type="InterPro" id="IPR028976">
    <property type="entry name" value="CheC-like_sf"/>
</dbReference>
<dbReference type="PANTHER" id="PTHR43693:SF1">
    <property type="entry name" value="PROTEIN PHOSPHATASE CHEZ"/>
    <property type="match status" value="1"/>
</dbReference>
<evidence type="ECO:0000313" key="3">
    <source>
        <dbReference type="EMBL" id="RAK60999.1"/>
    </source>
</evidence>
<reference evidence="4" key="1">
    <citation type="submission" date="2018-05" db="EMBL/GenBank/DDBJ databases">
        <authorList>
            <person name="Li X."/>
        </authorList>
    </citation>
    <scope>NUCLEOTIDE SEQUENCE [LARGE SCALE GENOMIC DNA]</scope>
    <source>
        <strain evidence="4">HKS-05</strain>
    </source>
</reference>
<dbReference type="SUPFAM" id="SSF103039">
    <property type="entry name" value="CheC-like"/>
    <property type="match status" value="1"/>
</dbReference>
<organism evidence="3 4">
    <name type="scientific">Phenylobacterium hankyongense</name>
    <dbReference type="NCBI Taxonomy" id="1813876"/>
    <lineage>
        <taxon>Bacteria</taxon>
        <taxon>Pseudomonadati</taxon>
        <taxon>Pseudomonadota</taxon>
        <taxon>Alphaproteobacteria</taxon>
        <taxon>Caulobacterales</taxon>
        <taxon>Caulobacteraceae</taxon>
        <taxon>Phenylobacterium</taxon>
    </lineage>
</organism>
<dbReference type="AlphaFoldDB" id="A0A328B259"/>
<dbReference type="CDD" id="cd17910">
    <property type="entry name" value="CheC_ClassII"/>
    <property type="match status" value="1"/>
</dbReference>
<keyword evidence="1" id="KW-0145">Chemotaxis</keyword>
<dbReference type="GO" id="GO:0016787">
    <property type="term" value="F:hydrolase activity"/>
    <property type="evidence" value="ECO:0007669"/>
    <property type="project" value="UniProtKB-KW"/>
</dbReference>
<dbReference type="InterPro" id="IPR050992">
    <property type="entry name" value="CheZ_family_phosphatases"/>
</dbReference>
<dbReference type="EMBL" id="QFYP01000001">
    <property type="protein sequence ID" value="RAK60999.1"/>
    <property type="molecule type" value="Genomic_DNA"/>
</dbReference>
<dbReference type="OrthoDB" id="274823at2"/>
<dbReference type="Proteomes" id="UP000249842">
    <property type="component" value="Unassembled WGS sequence"/>
</dbReference>
<accession>A0A328B259</accession>
<keyword evidence="4" id="KW-1185">Reference proteome</keyword>
<keyword evidence="2" id="KW-0378">Hydrolase</keyword>
<dbReference type="GO" id="GO:0006935">
    <property type="term" value="P:chemotaxis"/>
    <property type="evidence" value="ECO:0007669"/>
    <property type="project" value="UniProtKB-KW"/>
</dbReference>
<comment type="caution">
    <text evidence="3">The sequence shown here is derived from an EMBL/GenBank/DDBJ whole genome shotgun (WGS) entry which is preliminary data.</text>
</comment>
<evidence type="ECO:0000256" key="2">
    <source>
        <dbReference type="ARBA" id="ARBA00022801"/>
    </source>
</evidence>
<dbReference type="RefSeq" id="WP_111458291.1">
    <property type="nucleotide sequence ID" value="NZ_QFYP01000001.1"/>
</dbReference>
<proteinExistence type="predicted"/>
<evidence type="ECO:0000313" key="4">
    <source>
        <dbReference type="Proteomes" id="UP000249842"/>
    </source>
</evidence>
<dbReference type="PANTHER" id="PTHR43693">
    <property type="entry name" value="PROTEIN PHOSPHATASE CHEZ"/>
    <property type="match status" value="1"/>
</dbReference>
<dbReference type="Gene3D" id="3.40.1550.10">
    <property type="entry name" value="CheC-like"/>
    <property type="match status" value="1"/>
</dbReference>
<protein>
    <submittedName>
        <fullName evidence="3">Chemotaxis protein CheX</fullName>
    </submittedName>
</protein>
<evidence type="ECO:0000256" key="1">
    <source>
        <dbReference type="ARBA" id="ARBA00022500"/>
    </source>
</evidence>
<sequence>MSKSTALGLEGLELDALTEVVNIGVSRAAVSLREMVGEEVVLTVPAISTVSPSQAAEMIGGARVGQLFAVEQHFAGDVSGRALLIFPEANSLELVRAVAGDSVPAAEIPDLAPEALRETGNVVLQACIGTMANLLNRTLALAVPQLLRGRAQDLFPRTTAGTVLFVYINFSVRGRRIRGYIALLMDLPSMRALKDLIAELIGREGG</sequence>
<gene>
    <name evidence="3" type="ORF">DJ021_14875</name>
</gene>
<name>A0A328B259_9CAUL</name>